<evidence type="ECO:0000256" key="2">
    <source>
        <dbReference type="ARBA" id="ARBA00023125"/>
    </source>
</evidence>
<evidence type="ECO:0000313" key="6">
    <source>
        <dbReference type="Proteomes" id="UP001156666"/>
    </source>
</evidence>
<dbReference type="GO" id="GO:0043565">
    <property type="term" value="F:sequence-specific DNA binding"/>
    <property type="evidence" value="ECO:0007669"/>
    <property type="project" value="InterPro"/>
</dbReference>
<dbReference type="AlphaFoldDB" id="A0AA37STF1"/>
<dbReference type="SMART" id="SM00342">
    <property type="entry name" value="HTH_ARAC"/>
    <property type="match status" value="1"/>
</dbReference>
<dbReference type="Gene3D" id="1.10.10.60">
    <property type="entry name" value="Homeodomain-like"/>
    <property type="match status" value="2"/>
</dbReference>
<dbReference type="Pfam" id="PF12833">
    <property type="entry name" value="HTH_18"/>
    <property type="match status" value="1"/>
</dbReference>
<gene>
    <name evidence="5" type="ORF">GCM10007940_24680</name>
</gene>
<dbReference type="InterPro" id="IPR009057">
    <property type="entry name" value="Homeodomain-like_sf"/>
</dbReference>
<dbReference type="RefSeq" id="WP_235291533.1">
    <property type="nucleotide sequence ID" value="NZ_BSOH01000014.1"/>
</dbReference>
<dbReference type="GO" id="GO:0003700">
    <property type="term" value="F:DNA-binding transcription factor activity"/>
    <property type="evidence" value="ECO:0007669"/>
    <property type="project" value="InterPro"/>
</dbReference>
<dbReference type="EMBL" id="BSOH01000014">
    <property type="protein sequence ID" value="GLR17853.1"/>
    <property type="molecule type" value="Genomic_DNA"/>
</dbReference>
<dbReference type="InterPro" id="IPR037923">
    <property type="entry name" value="HTH-like"/>
</dbReference>
<dbReference type="InterPro" id="IPR018060">
    <property type="entry name" value="HTH_AraC"/>
</dbReference>
<dbReference type="SUPFAM" id="SSF51215">
    <property type="entry name" value="Regulatory protein AraC"/>
    <property type="match status" value="1"/>
</dbReference>
<name>A0AA37STF1_9BACT</name>
<reference evidence="5" key="2">
    <citation type="submission" date="2023-01" db="EMBL/GenBank/DDBJ databases">
        <title>Draft genome sequence of Portibacter lacus strain NBRC 108769.</title>
        <authorList>
            <person name="Sun Q."/>
            <person name="Mori K."/>
        </authorList>
    </citation>
    <scope>NUCLEOTIDE SEQUENCE</scope>
    <source>
        <strain evidence="5">NBRC 108769</strain>
    </source>
</reference>
<dbReference type="PANTHER" id="PTHR43280:SF30">
    <property type="entry name" value="MMSAB OPERON REGULATORY PROTEIN"/>
    <property type="match status" value="1"/>
</dbReference>
<dbReference type="PRINTS" id="PR00032">
    <property type="entry name" value="HTHARAC"/>
</dbReference>
<dbReference type="Proteomes" id="UP001156666">
    <property type="component" value="Unassembled WGS sequence"/>
</dbReference>
<dbReference type="PANTHER" id="PTHR43280">
    <property type="entry name" value="ARAC-FAMILY TRANSCRIPTIONAL REGULATOR"/>
    <property type="match status" value="1"/>
</dbReference>
<protein>
    <submittedName>
        <fullName evidence="5">Transcriptional regulator</fullName>
    </submittedName>
</protein>
<dbReference type="InterPro" id="IPR020449">
    <property type="entry name" value="Tscrpt_reg_AraC-type_HTH"/>
</dbReference>
<evidence type="ECO:0000259" key="4">
    <source>
        <dbReference type="PROSITE" id="PS01124"/>
    </source>
</evidence>
<reference evidence="5" key="1">
    <citation type="journal article" date="2014" name="Int. J. Syst. Evol. Microbiol.">
        <title>Complete genome sequence of Corynebacterium casei LMG S-19264T (=DSM 44701T), isolated from a smear-ripened cheese.</title>
        <authorList>
            <consortium name="US DOE Joint Genome Institute (JGI-PGF)"/>
            <person name="Walter F."/>
            <person name="Albersmeier A."/>
            <person name="Kalinowski J."/>
            <person name="Ruckert C."/>
        </authorList>
    </citation>
    <scope>NUCLEOTIDE SEQUENCE</scope>
    <source>
        <strain evidence="5">NBRC 108769</strain>
    </source>
</reference>
<comment type="caution">
    <text evidence="5">The sequence shown here is derived from an EMBL/GenBank/DDBJ whole genome shotgun (WGS) entry which is preliminary data.</text>
</comment>
<organism evidence="5 6">
    <name type="scientific">Portibacter lacus</name>
    <dbReference type="NCBI Taxonomy" id="1099794"/>
    <lineage>
        <taxon>Bacteria</taxon>
        <taxon>Pseudomonadati</taxon>
        <taxon>Bacteroidota</taxon>
        <taxon>Saprospiria</taxon>
        <taxon>Saprospirales</taxon>
        <taxon>Haliscomenobacteraceae</taxon>
        <taxon>Portibacter</taxon>
    </lineage>
</organism>
<dbReference type="InterPro" id="IPR003313">
    <property type="entry name" value="AraC-bd"/>
</dbReference>
<accession>A0AA37STF1</accession>
<proteinExistence type="predicted"/>
<sequence length="294" mass="34737">MDSDAIQDGFLGQRVVIIPKQTRKELKSNVLTAPFYITDIGRYPKAIHHLKERRKGCNQYIFIYCTSGRGWVKIKGERITISPNEFIIIEKNTPHQYGASEKDPWTILWMHYTGHLSDALFERYNEMNQTVHEVPFLNERIKVFDQIFEVLAENYRAKDLEYACLLSLNFMSSFIFNKVDKHSHNFKKNNLVQDIINFLNQNMDKTLKSDDLAHKFHYSVSHILSTFKKNTGYPLFQFFNMKKIQKACEYLNYTDLSIKEISFKLGYQDPLYFSRVFKGQMGVSPRQYRAEQFD</sequence>
<keyword evidence="6" id="KW-1185">Reference proteome</keyword>
<dbReference type="CDD" id="cd06986">
    <property type="entry name" value="cupin_MmsR-like_N"/>
    <property type="match status" value="1"/>
</dbReference>
<dbReference type="Gene3D" id="2.60.120.280">
    <property type="entry name" value="Regulatory protein AraC"/>
    <property type="match status" value="1"/>
</dbReference>
<dbReference type="SUPFAM" id="SSF46689">
    <property type="entry name" value="Homeodomain-like"/>
    <property type="match status" value="2"/>
</dbReference>
<dbReference type="PROSITE" id="PS01124">
    <property type="entry name" value="HTH_ARAC_FAMILY_2"/>
    <property type="match status" value="1"/>
</dbReference>
<evidence type="ECO:0000256" key="1">
    <source>
        <dbReference type="ARBA" id="ARBA00023015"/>
    </source>
</evidence>
<evidence type="ECO:0000256" key="3">
    <source>
        <dbReference type="ARBA" id="ARBA00023163"/>
    </source>
</evidence>
<feature type="domain" description="HTH araC/xylS-type" evidence="4">
    <location>
        <begin position="193"/>
        <end position="291"/>
    </location>
</feature>
<keyword evidence="2" id="KW-0238">DNA-binding</keyword>
<keyword evidence="3" id="KW-0804">Transcription</keyword>
<dbReference type="Pfam" id="PF02311">
    <property type="entry name" value="AraC_binding"/>
    <property type="match status" value="1"/>
</dbReference>
<evidence type="ECO:0000313" key="5">
    <source>
        <dbReference type="EMBL" id="GLR17853.1"/>
    </source>
</evidence>
<keyword evidence="1" id="KW-0805">Transcription regulation</keyword>